<dbReference type="AlphaFoldDB" id="A0A158PDE6"/>
<dbReference type="FunFam" id="1.20.1070.10:FF:000381">
    <property type="entry name" value="DOPamine receptor"/>
    <property type="match status" value="1"/>
</dbReference>
<dbReference type="InterPro" id="IPR017452">
    <property type="entry name" value="GPCR_Rhodpsn_7TM"/>
</dbReference>
<dbReference type="Proteomes" id="UP000267027">
    <property type="component" value="Unassembled WGS sequence"/>
</dbReference>
<comment type="subcellular location">
    <subcellularLocation>
        <location evidence="1">Cell membrane</location>
        <topology evidence="1">Multi-pass membrane protein</topology>
    </subcellularLocation>
</comment>
<gene>
    <name evidence="11" type="ORF">ACOC_LOCUS587</name>
</gene>
<dbReference type="OrthoDB" id="10034726at2759"/>
<keyword evidence="6 9" id="KW-0472">Membrane</keyword>
<evidence type="ECO:0000256" key="8">
    <source>
        <dbReference type="ARBA" id="ARBA00023224"/>
    </source>
</evidence>
<keyword evidence="2" id="KW-1003">Cell membrane</keyword>
<dbReference type="InterPro" id="IPR000276">
    <property type="entry name" value="GPCR_Rhodpsn"/>
</dbReference>
<evidence type="ECO:0000256" key="1">
    <source>
        <dbReference type="ARBA" id="ARBA00004651"/>
    </source>
</evidence>
<accession>A0A158PDE6</accession>
<evidence type="ECO:0000256" key="4">
    <source>
        <dbReference type="ARBA" id="ARBA00022989"/>
    </source>
</evidence>
<evidence type="ECO:0000256" key="2">
    <source>
        <dbReference type="ARBA" id="ARBA00022475"/>
    </source>
</evidence>
<dbReference type="EMBL" id="UYYA01000063">
    <property type="protein sequence ID" value="VDM52172.1"/>
    <property type="molecule type" value="Genomic_DNA"/>
</dbReference>
<evidence type="ECO:0000256" key="6">
    <source>
        <dbReference type="ARBA" id="ARBA00023136"/>
    </source>
</evidence>
<dbReference type="PROSITE" id="PS50262">
    <property type="entry name" value="G_PROTEIN_RECEP_F1_2"/>
    <property type="match status" value="1"/>
</dbReference>
<feature type="transmembrane region" description="Helical" evidence="9">
    <location>
        <begin position="69"/>
        <end position="87"/>
    </location>
</feature>
<dbReference type="Pfam" id="PF00001">
    <property type="entry name" value="7tm_1"/>
    <property type="match status" value="1"/>
</dbReference>
<keyword evidence="8" id="KW-0807">Transducer</keyword>
<dbReference type="GO" id="GO:0004930">
    <property type="term" value="F:G protein-coupled receptor activity"/>
    <property type="evidence" value="ECO:0007669"/>
    <property type="project" value="UniProtKB-KW"/>
</dbReference>
<proteinExistence type="predicted"/>
<feature type="domain" description="G-protein coupled receptors family 1 profile" evidence="10">
    <location>
        <begin position="1"/>
        <end position="126"/>
    </location>
</feature>
<keyword evidence="4 9" id="KW-1133">Transmembrane helix</keyword>
<evidence type="ECO:0000256" key="7">
    <source>
        <dbReference type="ARBA" id="ARBA00023170"/>
    </source>
</evidence>
<evidence type="ECO:0000256" key="9">
    <source>
        <dbReference type="SAM" id="Phobius"/>
    </source>
</evidence>
<name>A0A158PDE6_ANGCS</name>
<keyword evidence="12" id="KW-1185">Reference proteome</keyword>
<evidence type="ECO:0000313" key="12">
    <source>
        <dbReference type="Proteomes" id="UP000267027"/>
    </source>
</evidence>
<organism evidence="13">
    <name type="scientific">Angiostrongylus costaricensis</name>
    <name type="common">Nematode worm</name>
    <dbReference type="NCBI Taxonomy" id="334426"/>
    <lineage>
        <taxon>Eukaryota</taxon>
        <taxon>Metazoa</taxon>
        <taxon>Ecdysozoa</taxon>
        <taxon>Nematoda</taxon>
        <taxon>Chromadorea</taxon>
        <taxon>Rhabditida</taxon>
        <taxon>Rhabditina</taxon>
        <taxon>Rhabditomorpha</taxon>
        <taxon>Strongyloidea</taxon>
        <taxon>Metastrongylidae</taxon>
        <taxon>Angiostrongylus</taxon>
    </lineage>
</organism>
<reference evidence="11 12" key="2">
    <citation type="submission" date="2018-11" db="EMBL/GenBank/DDBJ databases">
        <authorList>
            <consortium name="Pathogen Informatics"/>
        </authorList>
    </citation>
    <scope>NUCLEOTIDE SEQUENCE [LARGE SCALE GENOMIC DNA]</scope>
    <source>
        <strain evidence="11 12">Costa Rica</strain>
    </source>
</reference>
<dbReference type="PRINTS" id="PR00237">
    <property type="entry name" value="GPCRRHODOPSN"/>
</dbReference>
<feature type="transmembrane region" description="Helical" evidence="9">
    <location>
        <begin position="107"/>
        <end position="129"/>
    </location>
</feature>
<evidence type="ECO:0000256" key="3">
    <source>
        <dbReference type="ARBA" id="ARBA00022692"/>
    </source>
</evidence>
<evidence type="ECO:0000259" key="10">
    <source>
        <dbReference type="PROSITE" id="PS50262"/>
    </source>
</evidence>
<reference evidence="13" key="1">
    <citation type="submission" date="2016-04" db="UniProtKB">
        <authorList>
            <consortium name="WormBaseParasite"/>
        </authorList>
    </citation>
    <scope>IDENTIFICATION</scope>
</reference>
<dbReference type="Gene3D" id="1.20.1070.10">
    <property type="entry name" value="Rhodopsin 7-helix transmembrane proteins"/>
    <property type="match status" value="1"/>
</dbReference>
<dbReference type="PANTHER" id="PTHR24248">
    <property type="entry name" value="ADRENERGIC RECEPTOR-RELATED G-PROTEIN COUPLED RECEPTOR"/>
    <property type="match status" value="1"/>
</dbReference>
<dbReference type="OMA" id="LIYNSWT"/>
<evidence type="ECO:0000256" key="5">
    <source>
        <dbReference type="ARBA" id="ARBA00023040"/>
    </source>
</evidence>
<keyword evidence="3 9" id="KW-0812">Transmembrane</keyword>
<evidence type="ECO:0000313" key="11">
    <source>
        <dbReference type="EMBL" id="VDM52172.1"/>
    </source>
</evidence>
<dbReference type="WBParaSite" id="ACOC_0000058601-mRNA-1">
    <property type="protein sequence ID" value="ACOC_0000058601-mRNA-1"/>
    <property type="gene ID" value="ACOC_0000058601"/>
</dbReference>
<sequence>MRRLSEIISDWDRPSRTSLSSLYAYARRESVYLARKKLAGLKDWALDLLAKLKSKQGMAIRREARATKLVATVLLVFLACWLPFFTLNMVKVYKLIYNSWTKDWEIWFHWFTALGYLNSSLNFFIYSTINPKFRHSFRRLLRLQRSRLKKEKSWMLPPKQTSKPLTSKKISLQKPEIVIDQVSANQVFISKEDNTTFRRSSSEIIGGLFSKLFIKKQK</sequence>
<evidence type="ECO:0000313" key="13">
    <source>
        <dbReference type="WBParaSite" id="ACOC_0000058601-mRNA-1"/>
    </source>
</evidence>
<dbReference type="SUPFAM" id="SSF81321">
    <property type="entry name" value="Family A G protein-coupled receptor-like"/>
    <property type="match status" value="1"/>
</dbReference>
<dbReference type="STRING" id="334426.A0A158PDE6"/>
<keyword evidence="5" id="KW-0297">G-protein coupled receptor</keyword>
<dbReference type="GO" id="GO:0005886">
    <property type="term" value="C:plasma membrane"/>
    <property type="evidence" value="ECO:0007669"/>
    <property type="project" value="UniProtKB-SubCell"/>
</dbReference>
<keyword evidence="7" id="KW-0675">Receptor</keyword>
<protein>
    <submittedName>
        <fullName evidence="13">G_PROTEIN_RECEP_F1_2 domain-containing protein</fullName>
    </submittedName>
</protein>